<comment type="caution">
    <text evidence="4">The sequence shown here is derived from an EMBL/GenBank/DDBJ whole genome shotgun (WGS) entry which is preliminary data.</text>
</comment>
<keyword evidence="2" id="KW-0732">Signal</keyword>
<gene>
    <name evidence="3" type="ORF">FYZ43_06600</name>
    <name evidence="4" type="ORF">HHJ74_09050</name>
    <name evidence="5" type="ORF">HHJ77_01990</name>
</gene>
<evidence type="ECO:0000313" key="5">
    <source>
        <dbReference type="EMBL" id="NMX02734.1"/>
    </source>
</evidence>
<accession>A0A378PCC6</accession>
<evidence type="ECO:0000313" key="3">
    <source>
        <dbReference type="EMBL" id="MCU9969069.1"/>
    </source>
</evidence>
<reference evidence="6 7" key="2">
    <citation type="submission" date="2020-04" db="EMBL/GenBank/DDBJ databases">
        <title>Antimicrobial susceptibility and clonality of vaginal-derived multi-drug resistant Mobiluncus isolates in China.</title>
        <authorList>
            <person name="Zhang X."/>
        </authorList>
    </citation>
    <scope>NUCLEOTIDE SEQUENCE [LARGE SCALE GENOMIC DNA]</scope>
    <source>
        <strain evidence="5 6">12</strain>
        <strain evidence="4 7">7</strain>
    </source>
</reference>
<feature type="chain" id="PRO_5044389465" evidence="2">
    <location>
        <begin position="25"/>
        <end position="166"/>
    </location>
</feature>
<dbReference type="RefSeq" id="WP_114989893.1">
    <property type="nucleotide sequence ID" value="NZ_JABCUP010000011.1"/>
</dbReference>
<dbReference type="EMBL" id="VSZY01000009">
    <property type="protein sequence ID" value="MCU9969069.1"/>
    <property type="molecule type" value="Genomic_DNA"/>
</dbReference>
<name>A0A378PCC6_9ACTO</name>
<evidence type="ECO:0000256" key="1">
    <source>
        <dbReference type="SAM" id="Phobius"/>
    </source>
</evidence>
<evidence type="ECO:0000256" key="2">
    <source>
        <dbReference type="SAM" id="SignalP"/>
    </source>
</evidence>
<organism evidence="4 7">
    <name type="scientific">Mobiluncus mulieris</name>
    <dbReference type="NCBI Taxonomy" id="2052"/>
    <lineage>
        <taxon>Bacteria</taxon>
        <taxon>Bacillati</taxon>
        <taxon>Actinomycetota</taxon>
        <taxon>Actinomycetes</taxon>
        <taxon>Actinomycetales</taxon>
        <taxon>Actinomycetaceae</taxon>
        <taxon>Mobiluncus</taxon>
    </lineage>
</organism>
<evidence type="ECO:0000313" key="4">
    <source>
        <dbReference type="EMBL" id="NMW93825.1"/>
    </source>
</evidence>
<dbReference type="Proteomes" id="UP000582487">
    <property type="component" value="Unassembled WGS sequence"/>
</dbReference>
<feature type="signal peptide" evidence="2">
    <location>
        <begin position="1"/>
        <end position="24"/>
    </location>
</feature>
<dbReference type="EMBL" id="JABCUV010000011">
    <property type="protein sequence ID" value="NMW93825.1"/>
    <property type="molecule type" value="Genomic_DNA"/>
</dbReference>
<dbReference type="Proteomes" id="UP001209486">
    <property type="component" value="Unassembled WGS sequence"/>
</dbReference>
<evidence type="ECO:0000313" key="8">
    <source>
        <dbReference type="Proteomes" id="UP001209486"/>
    </source>
</evidence>
<evidence type="ECO:0000313" key="6">
    <source>
        <dbReference type="Proteomes" id="UP000575397"/>
    </source>
</evidence>
<feature type="transmembrane region" description="Helical" evidence="1">
    <location>
        <begin position="131"/>
        <end position="156"/>
    </location>
</feature>
<keyword evidence="1" id="KW-0812">Transmembrane</keyword>
<dbReference type="Proteomes" id="UP000575397">
    <property type="component" value="Unassembled WGS sequence"/>
</dbReference>
<protein>
    <submittedName>
        <fullName evidence="4">Uncharacterized protein</fullName>
    </submittedName>
</protein>
<reference evidence="3 8" key="1">
    <citation type="submission" date="2019-08" db="EMBL/GenBank/DDBJ databases">
        <title>Comparison of rpoB and gyrB Sequences from Mobiluncus Species and Development of a Multiplex PCR Method for Clinical Detection of Mobiluncus curtisii and Mobiluncus mulieris.</title>
        <authorList>
            <person name="Yang L."/>
            <person name="Shen Y."/>
            <person name="Xu G."/>
            <person name="Shu L.-B."/>
            <person name="Hu J."/>
            <person name="Zhang R."/>
            <person name="Wang Y."/>
            <person name="Zhou H.-W."/>
            <person name="Zhang X."/>
        </authorList>
    </citation>
    <scope>NUCLEOTIDE SEQUENCE [LARGE SCALE GENOMIC DNA]</scope>
    <source>
        <strain evidence="3 8">M26</strain>
    </source>
</reference>
<sequence>MMKRLIGAAMALVLSGFMVPLAGAAAQAPSPESVPGKSGSSVEFVQLDTLTDGPQVRAQGTSLAAGENNQNLGNDLSVPAGPEVVGQSRPVAKSGVMPQAPQAAPKGDVSKINPNSPRAFVASPIQSVPGVVSFFLIMGLCVGAGLGAAWAISLITGKKIDLGFSR</sequence>
<keyword evidence="1" id="KW-0472">Membrane</keyword>
<dbReference type="EMBL" id="JABCUS010000003">
    <property type="protein sequence ID" value="NMX02734.1"/>
    <property type="molecule type" value="Genomic_DNA"/>
</dbReference>
<keyword evidence="1" id="KW-1133">Transmembrane helix</keyword>
<dbReference type="AlphaFoldDB" id="A0A378PCC6"/>
<proteinExistence type="predicted"/>
<evidence type="ECO:0000313" key="7">
    <source>
        <dbReference type="Proteomes" id="UP000582487"/>
    </source>
</evidence>